<feature type="domain" description="Ubiquitin-like" evidence="1">
    <location>
        <begin position="159"/>
        <end position="208"/>
    </location>
</feature>
<evidence type="ECO:0000259" key="1">
    <source>
        <dbReference type="PROSITE" id="PS50053"/>
    </source>
</evidence>
<dbReference type="PANTHER" id="PTHR10666">
    <property type="entry name" value="UBIQUITIN"/>
    <property type="match status" value="1"/>
</dbReference>
<proteinExistence type="predicted"/>
<dbReference type="InterPro" id="IPR029071">
    <property type="entry name" value="Ubiquitin-like_domsf"/>
</dbReference>
<dbReference type="CDD" id="cd17039">
    <property type="entry name" value="Ubl_ubiquitin_like"/>
    <property type="match status" value="1"/>
</dbReference>
<dbReference type="InterPro" id="IPR000626">
    <property type="entry name" value="Ubiquitin-like_dom"/>
</dbReference>
<sequence>MHINPREITVTTPNETIIKYFCHNEQNFDYICQQVCKEAQLNPVNMRLYKNNKILELNRHLCELEISNMDKFEIQDTERILIHVKAISEKVNGLQMMKVSSIEDLKREIQSVKGIPTDLQNLFHNGEQLDGKDIFQKYNIIDGSNIELFPQLRPNPTGMQIFVKMHTRKTLLLNVKLDDTIERMKKQIHRKETVSDDQQMLVFCRETI</sequence>
<dbReference type="InterPro" id="IPR050158">
    <property type="entry name" value="Ubiquitin_ubiquitin-like"/>
</dbReference>
<organism evidence="2 3">
    <name type="scientific">Streblomastix strix</name>
    <dbReference type="NCBI Taxonomy" id="222440"/>
    <lineage>
        <taxon>Eukaryota</taxon>
        <taxon>Metamonada</taxon>
        <taxon>Preaxostyla</taxon>
        <taxon>Oxymonadida</taxon>
        <taxon>Streblomastigidae</taxon>
        <taxon>Streblomastix</taxon>
    </lineage>
</organism>
<dbReference type="EMBL" id="SNRW01003169">
    <property type="protein sequence ID" value="KAA6390602.1"/>
    <property type="molecule type" value="Genomic_DNA"/>
</dbReference>
<dbReference type="PROSITE" id="PS50053">
    <property type="entry name" value="UBIQUITIN_2"/>
    <property type="match status" value="2"/>
</dbReference>
<dbReference type="AlphaFoldDB" id="A0A5J4W7H7"/>
<protein>
    <recommendedName>
        <fullName evidence="1">Ubiquitin-like domain-containing protein</fullName>
    </recommendedName>
</protein>
<dbReference type="OrthoDB" id="1894077at2759"/>
<dbReference type="Gene3D" id="3.10.20.90">
    <property type="entry name" value="Phosphatidylinositol 3-kinase Catalytic Subunit, Chain A, domain 1"/>
    <property type="match status" value="2"/>
</dbReference>
<gene>
    <name evidence="2" type="ORF">EZS28_013872</name>
</gene>
<name>A0A5J4W7H7_9EUKA</name>
<evidence type="ECO:0000313" key="3">
    <source>
        <dbReference type="Proteomes" id="UP000324800"/>
    </source>
</evidence>
<evidence type="ECO:0000313" key="2">
    <source>
        <dbReference type="EMBL" id="KAA6390602.1"/>
    </source>
</evidence>
<dbReference type="SUPFAM" id="SSF54236">
    <property type="entry name" value="Ubiquitin-like"/>
    <property type="match status" value="3"/>
</dbReference>
<feature type="domain" description="Ubiquitin-like" evidence="1">
    <location>
        <begin position="80"/>
        <end position="148"/>
    </location>
</feature>
<dbReference type="Pfam" id="PF00240">
    <property type="entry name" value="ubiquitin"/>
    <property type="match status" value="2"/>
</dbReference>
<comment type="caution">
    <text evidence="2">The sequence shown here is derived from an EMBL/GenBank/DDBJ whole genome shotgun (WGS) entry which is preliminary data.</text>
</comment>
<accession>A0A5J4W7H7</accession>
<reference evidence="2 3" key="1">
    <citation type="submission" date="2019-03" db="EMBL/GenBank/DDBJ databases">
        <title>Single cell metagenomics reveals metabolic interactions within the superorganism composed of flagellate Streblomastix strix and complex community of Bacteroidetes bacteria on its surface.</title>
        <authorList>
            <person name="Treitli S.C."/>
            <person name="Kolisko M."/>
            <person name="Husnik F."/>
            <person name="Keeling P."/>
            <person name="Hampl V."/>
        </authorList>
    </citation>
    <scope>NUCLEOTIDE SEQUENCE [LARGE SCALE GENOMIC DNA]</scope>
    <source>
        <strain evidence="2">ST1C</strain>
    </source>
</reference>
<dbReference type="Proteomes" id="UP000324800">
    <property type="component" value="Unassembled WGS sequence"/>
</dbReference>